<dbReference type="Pfam" id="PF00160">
    <property type="entry name" value="Pro_isomerase"/>
    <property type="match status" value="1"/>
</dbReference>
<evidence type="ECO:0000259" key="2">
    <source>
        <dbReference type="Pfam" id="PF00160"/>
    </source>
</evidence>
<dbReference type="EMBL" id="CP058611">
    <property type="protein sequence ID" value="QLG74813.1"/>
    <property type="molecule type" value="Genomic_DNA"/>
</dbReference>
<dbReference type="InterPro" id="IPR029000">
    <property type="entry name" value="Cyclophilin-like_dom_sf"/>
</dbReference>
<dbReference type="GO" id="GO:0003755">
    <property type="term" value="F:peptidyl-prolyl cis-trans isomerase activity"/>
    <property type="evidence" value="ECO:0007669"/>
    <property type="project" value="UniProtKB-EC"/>
</dbReference>
<accession>A0A7H9B8G2</accession>
<reference evidence="3 4" key="1">
    <citation type="submission" date="2020-07" db="EMBL/GenBank/DDBJ databases">
        <title>The yeast mating-type switching endonuclease HO is a domesticated member of an unorthodox homing genetic element family.</title>
        <authorList>
            <person name="Coughlan A.Y."/>
            <person name="Lombardi L."/>
            <person name="Braun-Galleani S."/>
            <person name="Martos A.R."/>
            <person name="Galeote V."/>
            <person name="Bigey F."/>
            <person name="Dequin S."/>
            <person name="Byrne K.P."/>
            <person name="Wolfe K.H."/>
        </authorList>
    </citation>
    <scope>NUCLEOTIDE SEQUENCE [LARGE SCALE GENOMIC DNA]</scope>
    <source>
        <strain evidence="3 4">NRRL Y-6702</strain>
    </source>
</reference>
<dbReference type="OrthoDB" id="442970at2759"/>
<protein>
    <recommendedName>
        <fullName evidence="2">PPIase cyclophilin-type domain-containing protein</fullName>
    </recommendedName>
</protein>
<sequence>MQEPQTTAKCIIYTSKGRLDVELWCKEIPTASRKFLEDCQLGKLKDEAIYEISGDGKTIFFSHNRSDNLSLPTETNDRIKFNRNGILGWDNNTNRWFMTLKEYTTQDTDNKVIAGKIVDGSFYTLKAIADSSEVRPDGLLLYPAHVKETEITIPYFKDLPQVKTIQSKILEEIRPKKLTKVRLLYEDEDEDDNEDGYKDEDENNELPSRKRMCIKMPKGIKVQVEPTVYPAGTDSDASRAQHLDCLEETDDQGEEITEAAQKYLFQQDEKANRERKTLIMLDIFKKNVKGKNILKKGI</sequence>
<dbReference type="Proteomes" id="UP000509704">
    <property type="component" value="Chromosome 8"/>
</dbReference>
<dbReference type="Gene3D" id="2.40.100.10">
    <property type="entry name" value="Cyclophilin-like"/>
    <property type="match status" value="1"/>
</dbReference>
<dbReference type="RefSeq" id="XP_037146538.1">
    <property type="nucleotide sequence ID" value="XM_037290643.1"/>
</dbReference>
<feature type="domain" description="PPIase cyclophilin-type" evidence="2">
    <location>
        <begin position="12"/>
        <end position="133"/>
    </location>
</feature>
<name>A0A7H9B8G2_ZYGMR</name>
<evidence type="ECO:0000256" key="1">
    <source>
        <dbReference type="ARBA" id="ARBA00000971"/>
    </source>
</evidence>
<keyword evidence="4" id="KW-1185">Reference proteome</keyword>
<organism evidence="3 4">
    <name type="scientific">Zygotorulaspora mrakii</name>
    <name type="common">Zygosaccharomyces mrakii</name>
    <dbReference type="NCBI Taxonomy" id="42260"/>
    <lineage>
        <taxon>Eukaryota</taxon>
        <taxon>Fungi</taxon>
        <taxon>Dikarya</taxon>
        <taxon>Ascomycota</taxon>
        <taxon>Saccharomycotina</taxon>
        <taxon>Saccharomycetes</taxon>
        <taxon>Saccharomycetales</taxon>
        <taxon>Saccharomycetaceae</taxon>
        <taxon>Zygotorulaspora</taxon>
    </lineage>
</organism>
<dbReference type="KEGG" id="zmk:HG535_0H01400"/>
<dbReference type="AlphaFoldDB" id="A0A7H9B8G2"/>
<evidence type="ECO:0000313" key="4">
    <source>
        <dbReference type="Proteomes" id="UP000509704"/>
    </source>
</evidence>
<dbReference type="GeneID" id="59238616"/>
<proteinExistence type="predicted"/>
<dbReference type="SUPFAM" id="SSF50891">
    <property type="entry name" value="Cyclophilin-like"/>
    <property type="match status" value="1"/>
</dbReference>
<gene>
    <name evidence="3" type="ORF">HG535_0H01400</name>
</gene>
<dbReference type="InterPro" id="IPR002130">
    <property type="entry name" value="Cyclophilin-type_PPIase_dom"/>
</dbReference>
<evidence type="ECO:0000313" key="3">
    <source>
        <dbReference type="EMBL" id="QLG74813.1"/>
    </source>
</evidence>
<comment type="catalytic activity">
    <reaction evidence="1">
        <text>[protein]-peptidylproline (omega=180) = [protein]-peptidylproline (omega=0)</text>
        <dbReference type="Rhea" id="RHEA:16237"/>
        <dbReference type="Rhea" id="RHEA-COMP:10747"/>
        <dbReference type="Rhea" id="RHEA-COMP:10748"/>
        <dbReference type="ChEBI" id="CHEBI:83833"/>
        <dbReference type="ChEBI" id="CHEBI:83834"/>
        <dbReference type="EC" id="5.2.1.8"/>
    </reaction>
</comment>